<reference evidence="1 2" key="1">
    <citation type="submission" date="2020-12" db="EMBL/GenBank/DDBJ databases">
        <title>Whole genome sequences of gut porcine anaerobes.</title>
        <authorList>
            <person name="Kubasova T."/>
            <person name="Jahodarova E."/>
            <person name="Rychlik I."/>
        </authorList>
    </citation>
    <scope>NUCLEOTIDE SEQUENCE [LARGE SCALE GENOMIC DNA]</scope>
    <source>
        <strain evidence="1 2">An925</strain>
    </source>
</reference>
<name>A0ABS9CHA4_9BACT</name>
<dbReference type="RefSeq" id="WP_094436166.1">
    <property type="nucleotide sequence ID" value="NZ_JADYTN010000022.1"/>
</dbReference>
<dbReference type="Proteomes" id="UP001200470">
    <property type="component" value="Unassembled WGS sequence"/>
</dbReference>
<comment type="caution">
    <text evidence="1">The sequence shown here is derived from an EMBL/GenBank/DDBJ whole genome shotgun (WGS) entry which is preliminary data.</text>
</comment>
<dbReference type="PROSITE" id="PS51257">
    <property type="entry name" value="PROKAR_LIPOPROTEIN"/>
    <property type="match status" value="1"/>
</dbReference>
<evidence type="ECO:0000313" key="2">
    <source>
        <dbReference type="Proteomes" id="UP001200470"/>
    </source>
</evidence>
<protein>
    <recommendedName>
        <fullName evidence="3">DUF3887 domain-containing protein</fullName>
    </recommendedName>
</protein>
<organism evidence="1 2">
    <name type="scientific">Xylanibacter brevis</name>
    <dbReference type="NCBI Taxonomy" id="83231"/>
    <lineage>
        <taxon>Bacteria</taxon>
        <taxon>Pseudomonadati</taxon>
        <taxon>Bacteroidota</taxon>
        <taxon>Bacteroidia</taxon>
        <taxon>Bacteroidales</taxon>
        <taxon>Prevotellaceae</taxon>
        <taxon>Xylanibacter</taxon>
    </lineage>
</organism>
<dbReference type="EMBL" id="JADYTN010000022">
    <property type="protein sequence ID" value="MCF2564376.1"/>
    <property type="molecule type" value="Genomic_DNA"/>
</dbReference>
<evidence type="ECO:0008006" key="3">
    <source>
        <dbReference type="Google" id="ProtNLM"/>
    </source>
</evidence>
<evidence type="ECO:0000313" key="1">
    <source>
        <dbReference type="EMBL" id="MCF2564376.1"/>
    </source>
</evidence>
<keyword evidence="2" id="KW-1185">Reference proteome</keyword>
<sequence>MIKSLSITIVSLVLLLTSCGQQHEAEALVEDFMDKNMKDEVSINARRFTDIDSTFLLTNDVIQKMRNKAADGGQRYKKGIKYADGNPTRKLFITRVKYYVDTLECSDTYYLNADLTHIVAFKEN</sequence>
<accession>A0ABS9CHA4</accession>
<proteinExistence type="predicted"/>
<gene>
    <name evidence="1" type="ORF">I6E12_09655</name>
</gene>